<evidence type="ECO:0000313" key="2">
    <source>
        <dbReference type="Proteomes" id="UP000234328"/>
    </source>
</evidence>
<dbReference type="Proteomes" id="UP000234328">
    <property type="component" value="Unassembled WGS sequence"/>
</dbReference>
<dbReference type="OrthoDB" id="8665408at2"/>
<sequence length="169" mass="18467">MDKDQQSLPGSHFADKDAARRAVSLALPMLEHGVRNASVGDSGFLYIVIMDPCLDPSVSEFEDAILYEHSIGDRTEWDADYARFARDKAKVCWRTGRDGHAVRHVVPHLLRRDDCGIWGGVAIDGIVVGVSGANPWYDEAFAATIAHCLKAVAKSRALAHPETPDLVNS</sequence>
<proteinExistence type="predicted"/>
<reference evidence="1 2" key="1">
    <citation type="submission" date="2017-10" db="EMBL/GenBank/DDBJ databases">
        <title>Two draft genome sequences of Pusillimonas sp. strains isolated from a nitrate- and radionuclide-contaminated groundwater in Russia.</title>
        <authorList>
            <person name="Grouzdev D.S."/>
            <person name="Tourova T.P."/>
            <person name="Goeva M.A."/>
            <person name="Babich T.L."/>
            <person name="Sokolova D.S."/>
            <person name="Abdullin R."/>
            <person name="Poltaraus A.B."/>
            <person name="Toshchakov S.V."/>
            <person name="Nazina T.N."/>
        </authorList>
    </citation>
    <scope>NUCLEOTIDE SEQUENCE [LARGE SCALE GENOMIC DNA]</scope>
    <source>
        <strain evidence="1 2">JR1/69-2-13</strain>
    </source>
</reference>
<gene>
    <name evidence="1" type="ORF">CR155_20105</name>
</gene>
<dbReference type="RefSeq" id="WP_102071833.1">
    <property type="nucleotide sequence ID" value="NZ_PDNV01000018.1"/>
</dbReference>
<keyword evidence="2" id="KW-1185">Reference proteome</keyword>
<dbReference type="EMBL" id="PDNV01000018">
    <property type="protein sequence ID" value="PLC52058.1"/>
    <property type="molecule type" value="Genomic_DNA"/>
</dbReference>
<dbReference type="AlphaFoldDB" id="A0A2N4UAN2"/>
<evidence type="ECO:0000313" key="1">
    <source>
        <dbReference type="EMBL" id="PLC52058.1"/>
    </source>
</evidence>
<accession>A0A2N4UAN2</accession>
<organism evidence="1 2">
    <name type="scientific">Pollutimonas nitritireducens</name>
    <dbReference type="NCBI Taxonomy" id="2045209"/>
    <lineage>
        <taxon>Bacteria</taxon>
        <taxon>Pseudomonadati</taxon>
        <taxon>Pseudomonadota</taxon>
        <taxon>Betaproteobacteria</taxon>
        <taxon>Burkholderiales</taxon>
        <taxon>Alcaligenaceae</taxon>
        <taxon>Pollutimonas</taxon>
    </lineage>
</organism>
<name>A0A2N4UAN2_9BURK</name>
<comment type="caution">
    <text evidence="1">The sequence shown here is derived from an EMBL/GenBank/DDBJ whole genome shotgun (WGS) entry which is preliminary data.</text>
</comment>
<protein>
    <submittedName>
        <fullName evidence="1">Uncharacterized protein</fullName>
    </submittedName>
</protein>